<keyword evidence="3" id="KW-1185">Reference proteome</keyword>
<name>A0A8C4UKB2_FALTI</name>
<proteinExistence type="predicted"/>
<feature type="compositionally biased region" description="Basic and acidic residues" evidence="1">
    <location>
        <begin position="92"/>
        <end position="115"/>
    </location>
</feature>
<dbReference type="Proteomes" id="UP000694562">
    <property type="component" value="Unplaced"/>
</dbReference>
<dbReference type="PANTHER" id="PTHR15992">
    <property type="entry name" value="HOLLIDAY JUNCTION RECOGNITION PROTEIN"/>
    <property type="match status" value="1"/>
</dbReference>
<evidence type="ECO:0000256" key="1">
    <source>
        <dbReference type="SAM" id="MobiDB-lite"/>
    </source>
</evidence>
<dbReference type="GO" id="GO:0034080">
    <property type="term" value="P:CENP-A containing chromatin assembly"/>
    <property type="evidence" value="ECO:0007669"/>
    <property type="project" value="TreeGrafter"/>
</dbReference>
<sequence>MDFDVDRYLRQSNARFLASINSILERYNHPFEDDLLVSMETLTYDTPDGPKNWENVSTKEVKEWREKVLECNREGRRNAEMSKQQSSDFEEERSTVHQESPENSRVDTSDIESRE</sequence>
<dbReference type="GO" id="GO:0000775">
    <property type="term" value="C:chromosome, centromeric region"/>
    <property type="evidence" value="ECO:0007669"/>
    <property type="project" value="TreeGrafter"/>
</dbReference>
<reference evidence="2" key="2">
    <citation type="submission" date="2025-09" db="UniProtKB">
        <authorList>
            <consortium name="Ensembl"/>
        </authorList>
    </citation>
    <scope>IDENTIFICATION</scope>
</reference>
<organism evidence="2 3">
    <name type="scientific">Falco tinnunculus</name>
    <name type="common">Common kestrel</name>
    <dbReference type="NCBI Taxonomy" id="100819"/>
    <lineage>
        <taxon>Eukaryota</taxon>
        <taxon>Metazoa</taxon>
        <taxon>Chordata</taxon>
        <taxon>Craniata</taxon>
        <taxon>Vertebrata</taxon>
        <taxon>Euteleostomi</taxon>
        <taxon>Archelosauria</taxon>
        <taxon>Archosauria</taxon>
        <taxon>Dinosauria</taxon>
        <taxon>Saurischia</taxon>
        <taxon>Theropoda</taxon>
        <taxon>Coelurosauria</taxon>
        <taxon>Aves</taxon>
        <taxon>Neognathae</taxon>
        <taxon>Neoaves</taxon>
        <taxon>Telluraves</taxon>
        <taxon>Australaves</taxon>
        <taxon>Falconiformes</taxon>
        <taxon>Falconidae</taxon>
        <taxon>Falco</taxon>
    </lineage>
</organism>
<evidence type="ECO:0000313" key="3">
    <source>
        <dbReference type="Proteomes" id="UP000694562"/>
    </source>
</evidence>
<dbReference type="GO" id="GO:0042393">
    <property type="term" value="F:histone binding"/>
    <property type="evidence" value="ECO:0007669"/>
    <property type="project" value="TreeGrafter"/>
</dbReference>
<accession>A0A8C4UKB2</accession>
<dbReference type="Gene3D" id="6.10.250.2320">
    <property type="match status" value="1"/>
</dbReference>
<protein>
    <submittedName>
        <fullName evidence="2">Uncharacterized protein</fullName>
    </submittedName>
</protein>
<dbReference type="Ensembl" id="ENSFTIT00000011526.1">
    <property type="protein sequence ID" value="ENSFTIP00000011043.1"/>
    <property type="gene ID" value="ENSFTIG00000007376.1"/>
</dbReference>
<evidence type="ECO:0000313" key="2">
    <source>
        <dbReference type="Ensembl" id="ENSFTIP00000011043.1"/>
    </source>
</evidence>
<reference evidence="2" key="1">
    <citation type="submission" date="2025-08" db="UniProtKB">
        <authorList>
            <consortium name="Ensembl"/>
        </authorList>
    </citation>
    <scope>IDENTIFICATION</scope>
</reference>
<feature type="region of interest" description="Disordered" evidence="1">
    <location>
        <begin position="73"/>
        <end position="115"/>
    </location>
</feature>
<dbReference type="PANTHER" id="PTHR15992:SF5">
    <property type="entry name" value="HOLLIDAY JUNCTION RECOGNITION PROTEIN"/>
    <property type="match status" value="1"/>
</dbReference>
<dbReference type="AlphaFoldDB" id="A0A8C4UKB2"/>